<organism evidence="6 7">
    <name type="scientific">Streptomyces griseofuscus</name>
    <dbReference type="NCBI Taxonomy" id="146922"/>
    <lineage>
        <taxon>Bacteria</taxon>
        <taxon>Bacillati</taxon>
        <taxon>Actinomycetota</taxon>
        <taxon>Actinomycetes</taxon>
        <taxon>Kitasatosporales</taxon>
        <taxon>Streptomycetaceae</taxon>
        <taxon>Streptomyces</taxon>
    </lineage>
</organism>
<keyword evidence="6" id="KW-0223">Dioxygenase</keyword>
<evidence type="ECO:0000256" key="1">
    <source>
        <dbReference type="ARBA" id="ARBA00001954"/>
    </source>
</evidence>
<dbReference type="AlphaFoldDB" id="A0A7H1PVM7"/>
<sequence length="346" mass="38000">MTLPDPPQAIRTEPITGPTAWLAAELPVPEGVVHELTPAHLDEIAALTKALRTEPLPLLADREPWRELARRTMPLLSELAHSTAHRTETHIGTAVLRGLPVADLAPDEIRGLYRALGAVMGTAVSQNTRGEYIADVRDYGNGGLDNSTVRGHQTTSALRFHSDDGDLALLLCVRPAADGGTSLIASAMTIYNELLRRAPHLLGLYYNGFVYENRDEEDPPAYRNAVFGYYHGQLTCRYFLRDYVDSSPAVTHVPVSDLERHALDLFEALAARPGAATEYALRAGDLQLVNNNIVVHARRSFSDGTGGAGGGRLLLRQWVNLDGGRQFPTTLCRHRYGMRKKPDVRD</sequence>
<keyword evidence="4" id="KW-0045">Antibiotic biosynthesis</keyword>
<dbReference type="GO" id="GO:0051213">
    <property type="term" value="F:dioxygenase activity"/>
    <property type="evidence" value="ECO:0007669"/>
    <property type="project" value="UniProtKB-KW"/>
</dbReference>
<reference evidence="6 7" key="1">
    <citation type="submission" date="2020-04" db="EMBL/GenBank/DDBJ databases">
        <title>Characterization and engineering of Streptomyces griseofuscus DSM40191 as a potential heterologous host for expression of BGCs.</title>
        <authorList>
            <person name="Gren T."/>
            <person name="Whitford C.M."/>
            <person name="Mohite O.S."/>
            <person name="Joergensen T.S."/>
            <person name="Nielsen J.B."/>
            <person name="Lee S.Y."/>
            <person name="Weber T."/>
        </authorList>
    </citation>
    <scope>NUCLEOTIDE SEQUENCE [LARGE SCALE GENOMIC DNA]</scope>
    <source>
        <strain evidence="6 7">DSM 40191</strain>
    </source>
</reference>
<name>A0A7H1PVM7_9ACTN</name>
<evidence type="ECO:0000313" key="6">
    <source>
        <dbReference type="EMBL" id="QNT92107.1"/>
    </source>
</evidence>
<dbReference type="EMBL" id="CP051006">
    <property type="protein sequence ID" value="QNT92107.1"/>
    <property type="molecule type" value="Genomic_DNA"/>
</dbReference>
<proteinExistence type="predicted"/>
<dbReference type="InterPro" id="IPR050411">
    <property type="entry name" value="AlphaKG_dependent_hydroxylases"/>
</dbReference>
<dbReference type="GeneID" id="91461380"/>
<evidence type="ECO:0000256" key="2">
    <source>
        <dbReference type="ARBA" id="ARBA00023002"/>
    </source>
</evidence>
<evidence type="ECO:0000256" key="4">
    <source>
        <dbReference type="ARBA" id="ARBA00023194"/>
    </source>
</evidence>
<dbReference type="SUPFAM" id="SSF51197">
    <property type="entry name" value="Clavaminate synthase-like"/>
    <property type="match status" value="1"/>
</dbReference>
<dbReference type="Proteomes" id="UP000516422">
    <property type="component" value="Chromosome"/>
</dbReference>
<accession>A0A7H1PVM7</accession>
<dbReference type="RefSeq" id="WP_051850532.1">
    <property type="nucleotide sequence ID" value="NZ_CP051006.1"/>
</dbReference>
<evidence type="ECO:0000259" key="5">
    <source>
        <dbReference type="Pfam" id="PF02668"/>
    </source>
</evidence>
<dbReference type="PANTHER" id="PTHR10696:SF56">
    <property type="entry name" value="TAUD_TFDA-LIKE DOMAIN-CONTAINING PROTEIN"/>
    <property type="match status" value="1"/>
</dbReference>
<keyword evidence="2" id="KW-0560">Oxidoreductase</keyword>
<dbReference type="Pfam" id="PF02668">
    <property type="entry name" value="TauD"/>
    <property type="match status" value="1"/>
</dbReference>
<comment type="cofactor">
    <cofactor evidence="1">
        <name>Fe(2+)</name>
        <dbReference type="ChEBI" id="CHEBI:29033"/>
    </cofactor>
</comment>
<evidence type="ECO:0000256" key="3">
    <source>
        <dbReference type="ARBA" id="ARBA00023004"/>
    </source>
</evidence>
<dbReference type="GO" id="GO:0017000">
    <property type="term" value="P:antibiotic biosynthetic process"/>
    <property type="evidence" value="ECO:0007669"/>
    <property type="project" value="UniProtKB-KW"/>
</dbReference>
<dbReference type="PANTHER" id="PTHR10696">
    <property type="entry name" value="GAMMA-BUTYROBETAINE HYDROXYLASE-RELATED"/>
    <property type="match status" value="1"/>
</dbReference>
<feature type="domain" description="TauD/TfdA-like" evidence="5">
    <location>
        <begin position="89"/>
        <end position="316"/>
    </location>
</feature>
<keyword evidence="3" id="KW-0408">Iron</keyword>
<gene>
    <name evidence="6" type="ORF">HEP81_01778</name>
</gene>
<dbReference type="Gene3D" id="3.60.130.10">
    <property type="entry name" value="Clavaminate synthase-like"/>
    <property type="match status" value="1"/>
</dbReference>
<evidence type="ECO:0000313" key="7">
    <source>
        <dbReference type="Proteomes" id="UP000516422"/>
    </source>
</evidence>
<protein>
    <submittedName>
        <fullName evidence="6">Taurine catabolism dioxygenase TauD, TfdA family</fullName>
    </submittedName>
</protein>
<dbReference type="KEGG" id="sgf:HEP81_01778"/>
<dbReference type="InterPro" id="IPR003819">
    <property type="entry name" value="TauD/TfdA-like"/>
</dbReference>
<dbReference type="InterPro" id="IPR042098">
    <property type="entry name" value="TauD-like_sf"/>
</dbReference>